<proteinExistence type="predicted"/>
<dbReference type="OrthoDB" id="1795191at2759"/>
<protein>
    <submittedName>
        <fullName evidence="2">Uncharacterized protein</fullName>
    </submittedName>
</protein>
<sequence>MVNVGENHARNGVTDCPESKNEEKFLSIEFWGSSRYAKLVFDPLRATTHERPPFNPSKLNFEGFSRFRAQQGTFLQVRIIFLTAELRLKRNLSSGIINNINYLMTIKAMSLTLNVQKDSIRKEEELSNCAIAQLLAEQRSNDENETINRSVKELDNNGGDIITGSKVGDEEVLKAPLNVQKFRKWNGSSSDVLPKSYATIFSKVREEGLKAPLNVPKFKKCTPSSIRCNSHVPFALNHPALRGDQDTNELKYFSVSPFNVHGDDDLNGINSYGGGGRARQRDPGILAVPKFEQHRGDVSAGDGDRSRQIQVGDGKGTKRSGWWEKWFRCWHG</sequence>
<organism evidence="2 3">
    <name type="scientific">Mikania micrantha</name>
    <name type="common">bitter vine</name>
    <dbReference type="NCBI Taxonomy" id="192012"/>
    <lineage>
        <taxon>Eukaryota</taxon>
        <taxon>Viridiplantae</taxon>
        <taxon>Streptophyta</taxon>
        <taxon>Embryophyta</taxon>
        <taxon>Tracheophyta</taxon>
        <taxon>Spermatophyta</taxon>
        <taxon>Magnoliopsida</taxon>
        <taxon>eudicotyledons</taxon>
        <taxon>Gunneridae</taxon>
        <taxon>Pentapetalae</taxon>
        <taxon>asterids</taxon>
        <taxon>campanulids</taxon>
        <taxon>Asterales</taxon>
        <taxon>Asteraceae</taxon>
        <taxon>Asteroideae</taxon>
        <taxon>Heliantheae alliance</taxon>
        <taxon>Eupatorieae</taxon>
        <taxon>Mikania</taxon>
    </lineage>
</organism>
<feature type="region of interest" description="Disordered" evidence="1">
    <location>
        <begin position="294"/>
        <end position="316"/>
    </location>
</feature>
<dbReference type="EMBL" id="SZYD01000011">
    <property type="protein sequence ID" value="KAD4888492.1"/>
    <property type="molecule type" value="Genomic_DNA"/>
</dbReference>
<feature type="compositionally biased region" description="Basic and acidic residues" evidence="1">
    <location>
        <begin position="294"/>
        <end position="307"/>
    </location>
</feature>
<accession>A0A5N6NHE6</accession>
<evidence type="ECO:0000313" key="2">
    <source>
        <dbReference type="EMBL" id="KAD4888492.1"/>
    </source>
</evidence>
<gene>
    <name evidence="2" type="ORF">E3N88_20565</name>
</gene>
<reference evidence="2 3" key="1">
    <citation type="submission" date="2019-05" db="EMBL/GenBank/DDBJ databases">
        <title>Mikania micrantha, genome provides insights into the molecular mechanism of rapid growth.</title>
        <authorList>
            <person name="Liu B."/>
        </authorList>
    </citation>
    <scope>NUCLEOTIDE SEQUENCE [LARGE SCALE GENOMIC DNA]</scope>
    <source>
        <strain evidence="2">NLD-2019</strain>
        <tissue evidence="2">Leaf</tissue>
    </source>
</reference>
<dbReference type="AlphaFoldDB" id="A0A5N6NHE6"/>
<comment type="caution">
    <text evidence="2">The sequence shown here is derived from an EMBL/GenBank/DDBJ whole genome shotgun (WGS) entry which is preliminary data.</text>
</comment>
<name>A0A5N6NHE6_9ASTR</name>
<dbReference type="Proteomes" id="UP000326396">
    <property type="component" value="Linkage Group LG19"/>
</dbReference>
<evidence type="ECO:0000256" key="1">
    <source>
        <dbReference type="SAM" id="MobiDB-lite"/>
    </source>
</evidence>
<evidence type="ECO:0000313" key="3">
    <source>
        <dbReference type="Proteomes" id="UP000326396"/>
    </source>
</evidence>
<keyword evidence="3" id="KW-1185">Reference proteome</keyword>